<evidence type="ECO:0000259" key="11">
    <source>
        <dbReference type="PROSITE" id="PS50850"/>
    </source>
</evidence>
<dbReference type="PROSITE" id="PS50850">
    <property type="entry name" value="MFS"/>
    <property type="match status" value="1"/>
</dbReference>
<keyword evidence="4" id="KW-1003">Cell membrane</keyword>
<feature type="transmembrane region" description="Helical" evidence="10">
    <location>
        <begin position="274"/>
        <end position="291"/>
    </location>
</feature>
<dbReference type="OMA" id="QLMGWLT"/>
<feature type="transmembrane region" description="Helical" evidence="10">
    <location>
        <begin position="336"/>
        <end position="363"/>
    </location>
</feature>
<dbReference type="InterPro" id="IPR005829">
    <property type="entry name" value="Sugar_transporter_CS"/>
</dbReference>
<evidence type="ECO:0000256" key="4">
    <source>
        <dbReference type="ARBA" id="ARBA00022475"/>
    </source>
</evidence>
<dbReference type="AlphaFoldDB" id="A9UWP5"/>
<dbReference type="PANTHER" id="PTHR48020:SF49">
    <property type="entry name" value="SUGAR TRANSPORTER"/>
    <property type="match status" value="1"/>
</dbReference>
<accession>A9UWP5</accession>
<dbReference type="EMBL" id="CH991548">
    <property type="protein sequence ID" value="EDQ90249.1"/>
    <property type="molecule type" value="Genomic_DNA"/>
</dbReference>
<dbReference type="PROSITE" id="PS00217">
    <property type="entry name" value="SUGAR_TRANSPORT_2"/>
    <property type="match status" value="1"/>
</dbReference>
<dbReference type="GO" id="GO:0005886">
    <property type="term" value="C:plasma membrane"/>
    <property type="evidence" value="ECO:0007669"/>
    <property type="project" value="UniProtKB-SubCell"/>
</dbReference>
<keyword evidence="5" id="KW-0762">Sugar transport</keyword>
<sequence length="494" mass="53003">MLCRYDIGVMAGAKLKIRKYFDLSDSEIELLVGILNFVSAFGGLVSGKVADYLGRKKAVAIASMVFLAGAILMAFAQSYAMLMAGRVVTGIGVGTGLTIAPLYTAELSPKKIRGALVSFTEVSINIGILLGFLAGWAFAQLPLEYGWRWMLGVGGIPPIIIIASLVLMPESPRWLTKNNRSHEAVMVLLKTCPPTEAFDTLLELEEQVKVPTGMTCSLRDMFCPDPTLRRLLIAGLGAALFQQASGIEALVYYVPEVLEAAGITDEEEQLLANAGVGAIKVMFIFIAMAFTDKAGRKTLLIASSIGMMLSDGLVALSFILGNLAPMTITGKPTPRIITVGLACICSYMALFSVGWGPMCWVIVSEMFPLKVRGMAAGAGTFINRIVSGTIAMSYLSMSKALTEEGTFFLFAAVNVAAIFFVIFLVPETKGKSLEEIEASIAGKKTTSVQCCRRRARVAYDTFDRSEVYATSAPAASLYQDIPIRNGRDGSESSV</sequence>
<protein>
    <recommendedName>
        <fullName evidence="11">Major facilitator superfamily (MFS) profile domain-containing protein</fullName>
    </recommendedName>
</protein>
<dbReference type="FunFam" id="1.20.1250.20:FF:000218">
    <property type="entry name" value="facilitated trehalose transporter Tret1"/>
    <property type="match status" value="1"/>
</dbReference>
<evidence type="ECO:0000256" key="6">
    <source>
        <dbReference type="ARBA" id="ARBA00022692"/>
    </source>
</evidence>
<feature type="transmembrane region" description="Helical" evidence="10">
    <location>
        <begin position="298"/>
        <end position="324"/>
    </location>
</feature>
<dbReference type="STRING" id="81824.A9UWP5"/>
<evidence type="ECO:0000256" key="10">
    <source>
        <dbReference type="SAM" id="Phobius"/>
    </source>
</evidence>
<evidence type="ECO:0000256" key="9">
    <source>
        <dbReference type="RuleBase" id="RU003346"/>
    </source>
</evidence>
<evidence type="ECO:0000313" key="13">
    <source>
        <dbReference type="Proteomes" id="UP000001357"/>
    </source>
</evidence>
<feature type="transmembrane region" description="Helical" evidence="10">
    <location>
        <begin position="375"/>
        <end position="395"/>
    </location>
</feature>
<dbReference type="Gene3D" id="1.20.1250.20">
    <property type="entry name" value="MFS general substrate transporter like domains"/>
    <property type="match status" value="1"/>
</dbReference>
<dbReference type="InterPro" id="IPR003663">
    <property type="entry name" value="Sugar/inositol_transpt"/>
</dbReference>
<dbReference type="PANTHER" id="PTHR48020">
    <property type="entry name" value="PROTON MYO-INOSITOL COTRANSPORTER"/>
    <property type="match status" value="1"/>
</dbReference>
<evidence type="ECO:0000313" key="12">
    <source>
        <dbReference type="EMBL" id="EDQ90249.1"/>
    </source>
</evidence>
<dbReference type="Pfam" id="PF00083">
    <property type="entry name" value="Sugar_tr"/>
    <property type="match status" value="1"/>
</dbReference>
<evidence type="ECO:0000256" key="3">
    <source>
        <dbReference type="ARBA" id="ARBA00022448"/>
    </source>
</evidence>
<evidence type="ECO:0000256" key="5">
    <source>
        <dbReference type="ARBA" id="ARBA00022597"/>
    </source>
</evidence>
<feature type="transmembrane region" description="Helical" evidence="10">
    <location>
        <begin position="115"/>
        <end position="139"/>
    </location>
</feature>
<proteinExistence type="inferred from homology"/>
<reference evidence="12 13" key="1">
    <citation type="journal article" date="2008" name="Nature">
        <title>The genome of the choanoflagellate Monosiga brevicollis and the origin of metazoans.</title>
        <authorList>
            <consortium name="JGI Sequencing"/>
            <person name="King N."/>
            <person name="Westbrook M.J."/>
            <person name="Young S.L."/>
            <person name="Kuo A."/>
            <person name="Abedin M."/>
            <person name="Chapman J."/>
            <person name="Fairclough S."/>
            <person name="Hellsten U."/>
            <person name="Isogai Y."/>
            <person name="Letunic I."/>
            <person name="Marr M."/>
            <person name="Pincus D."/>
            <person name="Putnam N."/>
            <person name="Rokas A."/>
            <person name="Wright K.J."/>
            <person name="Zuzow R."/>
            <person name="Dirks W."/>
            <person name="Good M."/>
            <person name="Goodstein D."/>
            <person name="Lemons D."/>
            <person name="Li W."/>
            <person name="Lyons J.B."/>
            <person name="Morris A."/>
            <person name="Nichols S."/>
            <person name="Richter D.J."/>
            <person name="Salamov A."/>
            <person name="Bork P."/>
            <person name="Lim W.A."/>
            <person name="Manning G."/>
            <person name="Miller W.T."/>
            <person name="McGinnis W."/>
            <person name="Shapiro H."/>
            <person name="Tjian R."/>
            <person name="Grigoriev I.V."/>
            <person name="Rokhsar D."/>
        </authorList>
    </citation>
    <scope>NUCLEOTIDE SEQUENCE [LARGE SCALE GENOMIC DNA]</scope>
    <source>
        <strain evidence="13">MX1 / ATCC 50154</strain>
    </source>
</reference>
<keyword evidence="8 10" id="KW-0472">Membrane</keyword>
<keyword evidence="7 10" id="KW-1133">Transmembrane helix</keyword>
<name>A9UWP5_MONBE</name>
<dbReference type="eggNOG" id="KOG0254">
    <property type="taxonomic scope" value="Eukaryota"/>
</dbReference>
<keyword evidence="13" id="KW-1185">Reference proteome</keyword>
<feature type="transmembrane region" description="Helical" evidence="10">
    <location>
        <begin position="145"/>
        <end position="167"/>
    </location>
</feature>
<dbReference type="PRINTS" id="PR00171">
    <property type="entry name" value="SUGRTRNSPORT"/>
</dbReference>
<feature type="transmembrane region" description="Helical" evidence="10">
    <location>
        <begin position="83"/>
        <end position="103"/>
    </location>
</feature>
<dbReference type="InterPro" id="IPR020846">
    <property type="entry name" value="MFS_dom"/>
</dbReference>
<feature type="domain" description="Major facilitator superfamily (MFS) profile" evidence="11">
    <location>
        <begin position="1"/>
        <end position="429"/>
    </location>
</feature>
<evidence type="ECO:0000256" key="2">
    <source>
        <dbReference type="ARBA" id="ARBA00010992"/>
    </source>
</evidence>
<dbReference type="InParanoid" id="A9UWP5"/>
<dbReference type="NCBIfam" id="TIGR00879">
    <property type="entry name" value="SP"/>
    <property type="match status" value="1"/>
</dbReference>
<dbReference type="InterPro" id="IPR050814">
    <property type="entry name" value="Myo-inositol_Transporter"/>
</dbReference>
<feature type="transmembrane region" description="Helical" evidence="10">
    <location>
        <begin position="28"/>
        <end position="46"/>
    </location>
</feature>
<dbReference type="InterPro" id="IPR036259">
    <property type="entry name" value="MFS_trans_sf"/>
</dbReference>
<comment type="subcellular location">
    <subcellularLocation>
        <location evidence="1">Cell membrane</location>
        <topology evidence="1">Multi-pass membrane protein</topology>
    </subcellularLocation>
</comment>
<dbReference type="GeneID" id="5890135"/>
<evidence type="ECO:0000256" key="7">
    <source>
        <dbReference type="ARBA" id="ARBA00022989"/>
    </source>
</evidence>
<dbReference type="RefSeq" id="XP_001745016.1">
    <property type="nucleotide sequence ID" value="XM_001744964.1"/>
</dbReference>
<dbReference type="PROSITE" id="PS00216">
    <property type="entry name" value="SUGAR_TRANSPORT_1"/>
    <property type="match status" value="1"/>
</dbReference>
<organism evidence="12 13">
    <name type="scientific">Monosiga brevicollis</name>
    <name type="common">Choanoflagellate</name>
    <dbReference type="NCBI Taxonomy" id="81824"/>
    <lineage>
        <taxon>Eukaryota</taxon>
        <taxon>Choanoflagellata</taxon>
        <taxon>Craspedida</taxon>
        <taxon>Salpingoecidae</taxon>
        <taxon>Monosiga</taxon>
    </lineage>
</organism>
<feature type="transmembrane region" description="Helical" evidence="10">
    <location>
        <begin position="58"/>
        <end position="77"/>
    </location>
</feature>
<feature type="transmembrane region" description="Helical" evidence="10">
    <location>
        <begin position="407"/>
        <end position="425"/>
    </location>
</feature>
<comment type="similarity">
    <text evidence="2 9">Belongs to the major facilitator superfamily. Sugar transporter (TC 2.A.1.1) family.</text>
</comment>
<keyword evidence="6 10" id="KW-0812">Transmembrane</keyword>
<dbReference type="Proteomes" id="UP000001357">
    <property type="component" value="Unassembled WGS sequence"/>
</dbReference>
<keyword evidence="3 9" id="KW-0813">Transport</keyword>
<dbReference type="KEGG" id="mbr:MONBRDRAFT_16319"/>
<evidence type="ECO:0000256" key="1">
    <source>
        <dbReference type="ARBA" id="ARBA00004651"/>
    </source>
</evidence>
<dbReference type="SUPFAM" id="SSF103473">
    <property type="entry name" value="MFS general substrate transporter"/>
    <property type="match status" value="1"/>
</dbReference>
<evidence type="ECO:0000256" key="8">
    <source>
        <dbReference type="ARBA" id="ARBA00023136"/>
    </source>
</evidence>
<dbReference type="GO" id="GO:0022857">
    <property type="term" value="F:transmembrane transporter activity"/>
    <property type="evidence" value="ECO:0007669"/>
    <property type="project" value="InterPro"/>
</dbReference>
<dbReference type="InterPro" id="IPR005828">
    <property type="entry name" value="MFS_sugar_transport-like"/>
</dbReference>
<gene>
    <name evidence="12" type="ORF">MONBRDRAFT_16319</name>
</gene>